<accession>A0A1R3KNP6</accession>
<dbReference type="EMBL" id="AWUE01012639">
    <property type="protein sequence ID" value="OMP08723.1"/>
    <property type="molecule type" value="Genomic_DNA"/>
</dbReference>
<organism evidence="2 3">
    <name type="scientific">Corchorus olitorius</name>
    <dbReference type="NCBI Taxonomy" id="93759"/>
    <lineage>
        <taxon>Eukaryota</taxon>
        <taxon>Viridiplantae</taxon>
        <taxon>Streptophyta</taxon>
        <taxon>Embryophyta</taxon>
        <taxon>Tracheophyta</taxon>
        <taxon>Spermatophyta</taxon>
        <taxon>Magnoliopsida</taxon>
        <taxon>eudicotyledons</taxon>
        <taxon>Gunneridae</taxon>
        <taxon>Pentapetalae</taxon>
        <taxon>rosids</taxon>
        <taxon>malvids</taxon>
        <taxon>Malvales</taxon>
        <taxon>Malvaceae</taxon>
        <taxon>Grewioideae</taxon>
        <taxon>Apeibeae</taxon>
        <taxon>Corchorus</taxon>
    </lineage>
</organism>
<dbReference type="AlphaFoldDB" id="A0A1R3KNP6"/>
<protein>
    <submittedName>
        <fullName evidence="2">Uncharacterized protein</fullName>
    </submittedName>
</protein>
<proteinExistence type="predicted"/>
<comment type="caution">
    <text evidence="2">The sequence shown here is derived from an EMBL/GenBank/DDBJ whole genome shotgun (WGS) entry which is preliminary data.</text>
</comment>
<evidence type="ECO:0000256" key="1">
    <source>
        <dbReference type="SAM" id="SignalP"/>
    </source>
</evidence>
<evidence type="ECO:0000313" key="2">
    <source>
        <dbReference type="EMBL" id="OMP08723.1"/>
    </source>
</evidence>
<keyword evidence="3" id="KW-1185">Reference proteome</keyword>
<feature type="chain" id="PRO_5010163612" evidence="1">
    <location>
        <begin position="23"/>
        <end position="46"/>
    </location>
</feature>
<keyword evidence="1" id="KW-0732">Signal</keyword>
<evidence type="ECO:0000313" key="3">
    <source>
        <dbReference type="Proteomes" id="UP000187203"/>
    </source>
</evidence>
<reference evidence="3" key="1">
    <citation type="submission" date="2013-09" db="EMBL/GenBank/DDBJ databases">
        <title>Corchorus olitorius genome sequencing.</title>
        <authorList>
            <person name="Alam M."/>
            <person name="Haque M.S."/>
            <person name="Islam M.S."/>
            <person name="Emdad E.M."/>
            <person name="Islam M.M."/>
            <person name="Ahmed B."/>
            <person name="Halim A."/>
            <person name="Hossen Q.M.M."/>
            <person name="Hossain M.Z."/>
            <person name="Ahmed R."/>
            <person name="Khan M.M."/>
            <person name="Islam R."/>
            <person name="Rashid M.M."/>
            <person name="Khan S.A."/>
            <person name="Rahman M.S."/>
            <person name="Alam M."/>
            <person name="Yahiya A.S."/>
            <person name="Khan M.S."/>
            <person name="Azam M.S."/>
            <person name="Haque T."/>
            <person name="Lashkar M.Z.H."/>
            <person name="Akhand A.I."/>
            <person name="Morshed G."/>
            <person name="Roy S."/>
            <person name="Uddin K.S."/>
            <person name="Rabeya T."/>
            <person name="Hossain A.S."/>
            <person name="Chowdhury A."/>
            <person name="Snigdha A.R."/>
            <person name="Mortoza M.S."/>
            <person name="Matin S.A."/>
            <person name="Hoque S.M.E."/>
            <person name="Islam M.K."/>
            <person name="Roy D.K."/>
            <person name="Haider R."/>
            <person name="Moosa M.M."/>
            <person name="Elias S.M."/>
            <person name="Hasan A.M."/>
            <person name="Jahan S."/>
            <person name="Shafiuddin M."/>
            <person name="Mahmood N."/>
            <person name="Shommy N.S."/>
        </authorList>
    </citation>
    <scope>NUCLEOTIDE SEQUENCE [LARGE SCALE GENOMIC DNA]</scope>
    <source>
        <strain evidence="3">cv. O-4</strain>
    </source>
</reference>
<sequence>MKWRHGFFWAIISAASAFPTEAATLRAVFQIPCRRDLDKQCTTSLG</sequence>
<dbReference type="Proteomes" id="UP000187203">
    <property type="component" value="Unassembled WGS sequence"/>
</dbReference>
<gene>
    <name evidence="2" type="ORF">COLO4_06177</name>
</gene>
<feature type="signal peptide" evidence="1">
    <location>
        <begin position="1"/>
        <end position="22"/>
    </location>
</feature>
<name>A0A1R3KNP6_9ROSI</name>